<protein>
    <submittedName>
        <fullName evidence="1">Uncharacterized protein</fullName>
    </submittedName>
</protein>
<keyword evidence="2" id="KW-1185">Reference proteome</keyword>
<name>A0A365H4W1_9ACTN</name>
<comment type="caution">
    <text evidence="1">The sequence shown here is derived from an EMBL/GenBank/DDBJ whole genome shotgun (WGS) entry which is preliminary data.</text>
</comment>
<evidence type="ECO:0000313" key="1">
    <source>
        <dbReference type="EMBL" id="RAY14150.1"/>
    </source>
</evidence>
<evidence type="ECO:0000313" key="2">
    <source>
        <dbReference type="Proteomes" id="UP000251891"/>
    </source>
</evidence>
<proteinExistence type="predicted"/>
<reference evidence="1 2" key="1">
    <citation type="submission" date="2018-06" db="EMBL/GenBank/DDBJ databases">
        <title>Actinomadura craniellae sp. nov. isolated from marine sponge Craniella sp.</title>
        <authorList>
            <person name="Li L."/>
            <person name="Xu Q.H."/>
            <person name="Lin H.W."/>
            <person name="Lu Y.H."/>
        </authorList>
    </citation>
    <scope>NUCLEOTIDE SEQUENCE [LARGE SCALE GENOMIC DNA]</scope>
    <source>
        <strain evidence="1 2">LHW63021</strain>
    </source>
</reference>
<organism evidence="1 2">
    <name type="scientific">Actinomadura craniellae</name>
    <dbReference type="NCBI Taxonomy" id="2231787"/>
    <lineage>
        <taxon>Bacteria</taxon>
        <taxon>Bacillati</taxon>
        <taxon>Actinomycetota</taxon>
        <taxon>Actinomycetes</taxon>
        <taxon>Streptosporangiales</taxon>
        <taxon>Thermomonosporaceae</taxon>
        <taxon>Actinomadura</taxon>
    </lineage>
</organism>
<gene>
    <name evidence="1" type="ORF">DPM19_17930</name>
</gene>
<dbReference type="Proteomes" id="UP000251891">
    <property type="component" value="Unassembled WGS sequence"/>
</dbReference>
<accession>A0A365H4W1</accession>
<sequence length="67" mass="6184">MVGAGQDVLEGAGAVGVEPAEDGADGGGCGLQVGGQYGDAGAAGVAVVEGALVEVGDDLLEVVEGQA</sequence>
<dbReference type="EMBL" id="QLYX01000007">
    <property type="protein sequence ID" value="RAY14150.1"/>
    <property type="molecule type" value="Genomic_DNA"/>
</dbReference>
<dbReference type="AlphaFoldDB" id="A0A365H4W1"/>